<protein>
    <submittedName>
        <fullName evidence="1">Uncharacterized protein</fullName>
    </submittedName>
</protein>
<dbReference type="RefSeq" id="WP_172806138.1">
    <property type="nucleotide sequence ID" value="NZ_LT670849.1"/>
</dbReference>
<evidence type="ECO:0000313" key="1">
    <source>
        <dbReference type="EMBL" id="SHN87440.1"/>
    </source>
</evidence>
<sequence>MLVSLASSIPFRHRLIALVEGWQRLFQMASDPYRPERHYMRGPGPACRAKQRGVGGL</sequence>
<keyword evidence="2" id="KW-1185">Reference proteome</keyword>
<reference evidence="2" key="1">
    <citation type="submission" date="2016-11" db="EMBL/GenBank/DDBJ databases">
        <authorList>
            <person name="Varghese N."/>
            <person name="Submissions S."/>
        </authorList>
    </citation>
    <scope>NUCLEOTIDE SEQUENCE [LARGE SCALE GENOMIC DNA]</scope>
    <source>
        <strain evidence="2">GAS401</strain>
    </source>
</reference>
<name>A0A1M7UWX8_9BRAD</name>
<evidence type="ECO:0000313" key="2">
    <source>
        <dbReference type="Proteomes" id="UP000184096"/>
    </source>
</evidence>
<dbReference type="EMBL" id="LT670849">
    <property type="protein sequence ID" value="SHN87440.1"/>
    <property type="molecule type" value="Genomic_DNA"/>
</dbReference>
<accession>A0A1M7UWX8</accession>
<proteinExistence type="predicted"/>
<gene>
    <name evidence="1" type="ORF">SAMN05444170_7177</name>
</gene>
<dbReference type="AlphaFoldDB" id="A0A1M7UWX8"/>
<organism evidence="1 2">
    <name type="scientific">Bradyrhizobium erythrophlei</name>
    <dbReference type="NCBI Taxonomy" id="1437360"/>
    <lineage>
        <taxon>Bacteria</taxon>
        <taxon>Pseudomonadati</taxon>
        <taxon>Pseudomonadota</taxon>
        <taxon>Alphaproteobacteria</taxon>
        <taxon>Hyphomicrobiales</taxon>
        <taxon>Nitrobacteraceae</taxon>
        <taxon>Bradyrhizobium</taxon>
    </lineage>
</organism>
<dbReference type="Proteomes" id="UP000184096">
    <property type="component" value="Chromosome I"/>
</dbReference>